<dbReference type="Pfam" id="PF01501">
    <property type="entry name" value="Glyco_transf_8"/>
    <property type="match status" value="1"/>
</dbReference>
<keyword evidence="5" id="KW-0479">Metal-binding</keyword>
<feature type="compositionally biased region" description="Basic and acidic residues" evidence="14">
    <location>
        <begin position="704"/>
        <end position="714"/>
    </location>
</feature>
<name>A0A0D1ZB60_EXOME</name>
<keyword evidence="7" id="KW-0325">Glycoprotein</keyword>
<evidence type="ECO:0000256" key="3">
    <source>
        <dbReference type="ARBA" id="ARBA00022490"/>
    </source>
</evidence>
<evidence type="ECO:0000256" key="4">
    <source>
        <dbReference type="ARBA" id="ARBA00022679"/>
    </source>
</evidence>
<evidence type="ECO:0000256" key="7">
    <source>
        <dbReference type="ARBA" id="ARBA00023180"/>
    </source>
</evidence>
<dbReference type="VEuPathDB" id="FungiDB:PV10_05786"/>
<dbReference type="Gene3D" id="3.90.550.10">
    <property type="entry name" value="Spore Coat Polysaccharide Biosynthesis Protein SpsA, Chain A"/>
    <property type="match status" value="1"/>
</dbReference>
<dbReference type="FunFam" id="3.90.550.10:FF:000092">
    <property type="entry name" value="Glycogenin 2"/>
    <property type="match status" value="1"/>
</dbReference>
<dbReference type="InterPro" id="IPR050587">
    <property type="entry name" value="GNT1/Glycosyltrans_8"/>
</dbReference>
<proteinExistence type="inferred from homology"/>
<accession>A0A0D1ZB60</accession>
<sequence length="767" mass="85570">MAPIGAAVFATLLINDAYLPGAMVLGHSLKDRGAKAPLVAFVVADNLAPETLIELRTIYDDVVSVQQVTNRQPANLYVMGRPDLISTFTKIELWRQSQYKRIVYLDADTVVLRTPNELLTLDTNFAAVPDIGWPDCFNSGVMVLNPNMADYYSLLALAQRGVSFDGADQGLLNMHFRDWHRLSFVFNCTPSGNYQYVPAYRHFSSSISVVHFIGKDKPWTLGRDNKYNTGVYGELLAHWWSVYDRHYRPKPVTYYDSRTYASTKKVQDYVRGEEPLYVVDQSGQTQHHETSPSYTHQGQIPLPPQITITEAGSDQAPTHHTVELPFGDAPTPVAPHHFAPVPTVEQRRFSAPHVEWEPARAPPPIDSKPEAANFPTTIYSFTEDTKLFQAPTHYPEAPKDMWYQVPEKEPEPPKLKQIFPWESRAPKPTRVFAQPPPEPVPPPQVEPEPEKAVASDDATKAADTTAVPKDNVPAFPVPNADPWAAFESRTNAWDEMPEIERYVRAFNQARKGKVQVLHHTPSQRSPRDSNAASSPAESDKRRASLKLTDFPTEIERPSLPVTPAPIRRPSYWGDDPDDTSDLPTADGVPKQEDWVRGSSSHSRLEFPSFAPQLSLRVHHLRGTFFWRCQHCGKQNPVTKLEELQRRQSEVLLSPTEDDAAGEPIHTIHDIPQRQMPESASIEAVVEAAEKAMSPTKMTKKPKPILKEPKFELGQHSDSGSGPKSAEDEEGTSPTQLHPGFNPVTAVGEAASESKASMSRPEVAALQS</sequence>
<dbReference type="InterPro" id="IPR029044">
    <property type="entry name" value="Nucleotide-diphossugar_trans"/>
</dbReference>
<protein>
    <recommendedName>
        <fullName evidence="10">glycogenin glucosyltransferase</fullName>
        <ecNumber evidence="10">2.4.1.186</ecNumber>
    </recommendedName>
</protein>
<comment type="function">
    <text evidence="13">Self-glucosylating initiator of glycogen synthesis. It catalyzes the formation of a short alpha (1,4)-glucosyl chain covalently attached via a glucose 1-O-tyrosyl linkage to internal tyrosine residues and these chains act as primers for the elongation reaction catalyzed by glycogen synthase.</text>
</comment>
<dbReference type="GO" id="GO:0046872">
    <property type="term" value="F:metal ion binding"/>
    <property type="evidence" value="ECO:0007669"/>
    <property type="project" value="UniProtKB-KW"/>
</dbReference>
<evidence type="ECO:0000256" key="13">
    <source>
        <dbReference type="ARBA" id="ARBA00057883"/>
    </source>
</evidence>
<dbReference type="GO" id="GO:0008466">
    <property type="term" value="F:glycogenin glucosyltransferase activity"/>
    <property type="evidence" value="ECO:0007669"/>
    <property type="project" value="UniProtKB-EC"/>
</dbReference>
<gene>
    <name evidence="15" type="ORF">PV10_05786</name>
</gene>
<dbReference type="Proteomes" id="UP000054302">
    <property type="component" value="Unassembled WGS sequence"/>
</dbReference>
<keyword evidence="16" id="KW-1185">Reference proteome</keyword>
<keyword evidence="6" id="KW-0320">Glycogen biosynthesis</keyword>
<dbReference type="InterPro" id="IPR002495">
    <property type="entry name" value="Glyco_trans_8"/>
</dbReference>
<feature type="region of interest" description="Disordered" evidence="14">
    <location>
        <begin position="427"/>
        <end position="482"/>
    </location>
</feature>
<dbReference type="GeneID" id="27323631"/>
<dbReference type="OrthoDB" id="2014201at2759"/>
<evidence type="ECO:0000256" key="2">
    <source>
        <dbReference type="ARBA" id="ARBA00004496"/>
    </source>
</evidence>
<evidence type="ECO:0000256" key="14">
    <source>
        <dbReference type="SAM" id="MobiDB-lite"/>
    </source>
</evidence>
<dbReference type="EMBL" id="KN847523">
    <property type="protein sequence ID" value="KIV91224.1"/>
    <property type="molecule type" value="Genomic_DNA"/>
</dbReference>
<dbReference type="EC" id="2.4.1.186" evidence="10"/>
<comment type="similarity">
    <text evidence="9">Belongs to the glycosyltransferase 8 family. Glycogenin subfamily.</text>
</comment>
<comment type="cofactor">
    <cofactor evidence="1">
        <name>Mn(2+)</name>
        <dbReference type="ChEBI" id="CHEBI:29035"/>
    </cofactor>
</comment>
<dbReference type="GO" id="GO:0005737">
    <property type="term" value="C:cytoplasm"/>
    <property type="evidence" value="ECO:0007669"/>
    <property type="project" value="UniProtKB-SubCell"/>
</dbReference>
<evidence type="ECO:0000313" key="16">
    <source>
        <dbReference type="Proteomes" id="UP000054302"/>
    </source>
</evidence>
<comment type="catalytic activity">
    <reaction evidence="12">
        <text>L-tyrosyl-[glycogenin] + UDP-alpha-D-glucose = alpha-D-glucosyl-L-tyrosyl-[glycogenin] + UDP + H(+)</text>
        <dbReference type="Rhea" id="RHEA:23360"/>
        <dbReference type="Rhea" id="RHEA-COMP:14604"/>
        <dbReference type="Rhea" id="RHEA-COMP:14605"/>
        <dbReference type="ChEBI" id="CHEBI:15378"/>
        <dbReference type="ChEBI" id="CHEBI:46858"/>
        <dbReference type="ChEBI" id="CHEBI:58223"/>
        <dbReference type="ChEBI" id="CHEBI:58885"/>
        <dbReference type="ChEBI" id="CHEBI:140573"/>
        <dbReference type="EC" id="2.4.1.186"/>
    </reaction>
</comment>
<feature type="compositionally biased region" description="Pro residues" evidence="14">
    <location>
        <begin position="434"/>
        <end position="446"/>
    </location>
</feature>
<dbReference type="GO" id="GO:0005978">
    <property type="term" value="P:glycogen biosynthetic process"/>
    <property type="evidence" value="ECO:0007669"/>
    <property type="project" value="UniProtKB-KW"/>
</dbReference>
<evidence type="ECO:0000256" key="6">
    <source>
        <dbReference type="ARBA" id="ARBA00023056"/>
    </source>
</evidence>
<dbReference type="STRING" id="212818.A0A0D1ZB60"/>
<keyword evidence="4" id="KW-0808">Transferase</keyword>
<feature type="compositionally biased region" description="Basic and acidic residues" evidence="14">
    <location>
        <begin position="448"/>
        <end position="460"/>
    </location>
</feature>
<evidence type="ECO:0000256" key="9">
    <source>
        <dbReference type="ARBA" id="ARBA00038162"/>
    </source>
</evidence>
<evidence type="ECO:0000256" key="5">
    <source>
        <dbReference type="ARBA" id="ARBA00022723"/>
    </source>
</evidence>
<evidence type="ECO:0000256" key="12">
    <source>
        <dbReference type="ARBA" id="ARBA00052293"/>
    </source>
</evidence>
<feature type="region of interest" description="Disordered" evidence="14">
    <location>
        <begin position="512"/>
        <end position="596"/>
    </location>
</feature>
<evidence type="ECO:0000256" key="1">
    <source>
        <dbReference type="ARBA" id="ARBA00001936"/>
    </source>
</evidence>
<dbReference type="PANTHER" id="PTHR11183">
    <property type="entry name" value="GLYCOGENIN SUBFAMILY MEMBER"/>
    <property type="match status" value="1"/>
</dbReference>
<keyword evidence="3" id="KW-0963">Cytoplasm</keyword>
<dbReference type="RefSeq" id="XP_016222798.1">
    <property type="nucleotide sequence ID" value="XM_016370505.1"/>
</dbReference>
<feature type="compositionally biased region" description="Low complexity" evidence="14">
    <location>
        <begin position="461"/>
        <end position="470"/>
    </location>
</feature>
<dbReference type="SUPFAM" id="SSF53448">
    <property type="entry name" value="Nucleotide-diphospho-sugar transferases"/>
    <property type="match status" value="1"/>
</dbReference>
<evidence type="ECO:0000313" key="15">
    <source>
        <dbReference type="EMBL" id="KIV91224.1"/>
    </source>
</evidence>
<feature type="compositionally biased region" description="Polar residues" evidence="14">
    <location>
        <begin position="520"/>
        <end position="536"/>
    </location>
</feature>
<comment type="subcellular location">
    <subcellularLocation>
        <location evidence="2">Cytoplasm</location>
    </subcellularLocation>
</comment>
<evidence type="ECO:0000256" key="11">
    <source>
        <dbReference type="ARBA" id="ARBA00050886"/>
    </source>
</evidence>
<evidence type="ECO:0000256" key="10">
    <source>
        <dbReference type="ARBA" id="ARBA00038934"/>
    </source>
</evidence>
<feature type="region of interest" description="Disordered" evidence="14">
    <location>
        <begin position="690"/>
        <end position="767"/>
    </location>
</feature>
<feature type="region of interest" description="Disordered" evidence="14">
    <location>
        <begin position="280"/>
        <end position="301"/>
    </location>
</feature>
<dbReference type="AlphaFoldDB" id="A0A0D1ZB60"/>
<comment type="catalytic activity">
    <reaction evidence="11">
        <text>[1,4-alpha-D-glucosyl](n)-L-tyrosyl-[glycogenin] + UDP-alpha-D-glucose = [1,4-alpha-D-glucosyl](n+1)-L-tyrosyl-[glycogenin] + UDP + H(+)</text>
        <dbReference type="Rhea" id="RHEA:56560"/>
        <dbReference type="Rhea" id="RHEA-COMP:14606"/>
        <dbReference type="Rhea" id="RHEA-COMP:14607"/>
        <dbReference type="ChEBI" id="CHEBI:15378"/>
        <dbReference type="ChEBI" id="CHEBI:58223"/>
        <dbReference type="ChEBI" id="CHEBI:58885"/>
        <dbReference type="ChEBI" id="CHEBI:140574"/>
        <dbReference type="EC" id="2.4.1.186"/>
    </reaction>
</comment>
<dbReference type="CDD" id="cd02537">
    <property type="entry name" value="GT8_Glycogenin"/>
    <property type="match status" value="1"/>
</dbReference>
<organism evidence="15 16">
    <name type="scientific">Exophiala mesophila</name>
    <name type="common">Black yeast-like fungus</name>
    <dbReference type="NCBI Taxonomy" id="212818"/>
    <lineage>
        <taxon>Eukaryota</taxon>
        <taxon>Fungi</taxon>
        <taxon>Dikarya</taxon>
        <taxon>Ascomycota</taxon>
        <taxon>Pezizomycotina</taxon>
        <taxon>Eurotiomycetes</taxon>
        <taxon>Chaetothyriomycetidae</taxon>
        <taxon>Chaetothyriales</taxon>
        <taxon>Herpotrichiellaceae</taxon>
        <taxon>Exophiala</taxon>
    </lineage>
</organism>
<keyword evidence="8" id="KW-0464">Manganese</keyword>
<reference evidence="15 16" key="1">
    <citation type="submission" date="2015-01" db="EMBL/GenBank/DDBJ databases">
        <title>The Genome Sequence of Exophiala mesophila CBS40295.</title>
        <authorList>
            <consortium name="The Broad Institute Genomics Platform"/>
            <person name="Cuomo C."/>
            <person name="de Hoog S."/>
            <person name="Gorbushina A."/>
            <person name="Stielow B."/>
            <person name="Teixiera M."/>
            <person name="Abouelleil A."/>
            <person name="Chapman S.B."/>
            <person name="Priest M."/>
            <person name="Young S.K."/>
            <person name="Wortman J."/>
            <person name="Nusbaum C."/>
            <person name="Birren B."/>
        </authorList>
    </citation>
    <scope>NUCLEOTIDE SEQUENCE [LARGE SCALE GENOMIC DNA]</scope>
    <source>
        <strain evidence="15 16">CBS 40295</strain>
    </source>
</reference>
<feature type="compositionally biased region" description="Polar residues" evidence="14">
    <location>
        <begin position="281"/>
        <end position="298"/>
    </location>
</feature>
<evidence type="ECO:0000256" key="8">
    <source>
        <dbReference type="ARBA" id="ARBA00023211"/>
    </source>
</evidence>